<reference evidence="6 7" key="1">
    <citation type="submission" date="2023-04" db="EMBL/GenBank/DDBJ databases">
        <title>A long-awaited taxogenomic arrangement of the family Halomonadaceae.</title>
        <authorList>
            <person name="De La Haba R."/>
            <person name="Chuvochina M."/>
            <person name="Wittouck S."/>
            <person name="Arahal D.R."/>
            <person name="Sanchez-Porro C."/>
            <person name="Hugenholtz P."/>
            <person name="Ventosa A."/>
        </authorList>
    </citation>
    <scope>NUCLEOTIDE SEQUENCE [LARGE SCALE GENOMIC DNA]</scope>
    <source>
        <strain evidence="6 7">DSM 18042</strain>
    </source>
</reference>
<dbReference type="InterPro" id="IPR043504">
    <property type="entry name" value="Peptidase_S1_PA_chymotrypsin"/>
</dbReference>
<gene>
    <name evidence="6" type="ORF">QC815_16770</name>
</gene>
<keyword evidence="1" id="KW-0732">Signal</keyword>
<dbReference type="Gene3D" id="2.40.10.10">
    <property type="entry name" value="Trypsin-like serine proteases"/>
    <property type="match status" value="2"/>
</dbReference>
<comment type="caution">
    <text evidence="6">The sequence shown here is derived from an EMBL/GenBank/DDBJ whole genome shotgun (WGS) entry which is preliminary data.</text>
</comment>
<dbReference type="PANTHER" id="PTHR11878">
    <property type="entry name" value="SODIUM/CALCIUM EXCHANGER"/>
    <property type="match status" value="1"/>
</dbReference>
<evidence type="ECO:0000256" key="3">
    <source>
        <dbReference type="ARBA" id="ARBA00022837"/>
    </source>
</evidence>
<keyword evidence="3" id="KW-0106">Calcium</keyword>
<evidence type="ECO:0000313" key="7">
    <source>
        <dbReference type="Proteomes" id="UP001269267"/>
    </source>
</evidence>
<evidence type="ECO:0000256" key="2">
    <source>
        <dbReference type="ARBA" id="ARBA00022737"/>
    </source>
</evidence>
<dbReference type="Proteomes" id="UP001269267">
    <property type="component" value="Unassembled WGS sequence"/>
</dbReference>
<proteinExistence type="predicted"/>
<dbReference type="InterPro" id="IPR038081">
    <property type="entry name" value="CalX-like_sf"/>
</dbReference>
<dbReference type="Gene3D" id="2.60.40.2030">
    <property type="match status" value="1"/>
</dbReference>
<keyword evidence="2" id="KW-0677">Repeat</keyword>
<dbReference type="SUPFAM" id="SSF50494">
    <property type="entry name" value="Trypsin-like serine proteases"/>
    <property type="match status" value="1"/>
</dbReference>
<keyword evidence="4" id="KW-0406">Ion transport</keyword>
<dbReference type="PANTHER" id="PTHR11878:SF65">
    <property type="entry name" value="NA_CA-EXCHANGE PROTEIN, ISOFORM G"/>
    <property type="match status" value="1"/>
</dbReference>
<sequence length="398" mass="42364">MVTVTRDPERYRVLPGEGYDGVVQVSAEGFYGSGVLLNGGRAVLTSAHVIEGATSVTVNMDTPAGQINVPASQYALHPLFDSANGNGDLALVWLGASAPVTAERRSLYREDDEVGSNITLVGYGLPGDGLNGYVESGSVAPAKRLAENRFDTTGETMKDALGRGIGWDPLPGSQLIIDFDNGTRENDALGALMGLQDTGRGAAEGLIAPGDSGGPAFIDQKVAGVATYTASLGRKGQSPDVNDELDSSFGEIASFQRVSHYQQWIDQSLRVADPDAPTRPEEVETHVFEGDEGTTLAYFLLEFNGQRDDPEQWLSVDYATRDGTATAGEDYVAVADTLILYPDETRAAIPVEVIGDDTPEPDETFYLDVFNPVGGSFGEDVLMLTAVRTIQDDDGWIA</sequence>
<protein>
    <submittedName>
        <fullName evidence="6">Calx-beta domain-containing protein</fullName>
    </submittedName>
</protein>
<dbReference type="InterPro" id="IPR003644">
    <property type="entry name" value="Calx_beta"/>
</dbReference>
<keyword evidence="4" id="KW-0813">Transport</keyword>
<dbReference type="PROSITE" id="PS50240">
    <property type="entry name" value="TRYPSIN_DOM"/>
    <property type="match status" value="1"/>
</dbReference>
<dbReference type="Pfam" id="PF03160">
    <property type="entry name" value="Calx-beta"/>
    <property type="match status" value="1"/>
</dbReference>
<dbReference type="SUPFAM" id="SSF141072">
    <property type="entry name" value="CalX-like"/>
    <property type="match status" value="1"/>
</dbReference>
<dbReference type="EMBL" id="JARWAI010000016">
    <property type="protein sequence ID" value="MDR5876564.1"/>
    <property type="molecule type" value="Genomic_DNA"/>
</dbReference>
<dbReference type="Pfam" id="PF00089">
    <property type="entry name" value="Trypsin"/>
    <property type="match status" value="1"/>
</dbReference>
<dbReference type="InterPro" id="IPR001254">
    <property type="entry name" value="Trypsin_dom"/>
</dbReference>
<keyword evidence="7" id="KW-1185">Reference proteome</keyword>
<accession>A0ABU1GGF9</accession>
<evidence type="ECO:0000256" key="4">
    <source>
        <dbReference type="ARBA" id="ARBA00023065"/>
    </source>
</evidence>
<dbReference type="InterPro" id="IPR009003">
    <property type="entry name" value="Peptidase_S1_PA"/>
</dbReference>
<dbReference type="InterPro" id="IPR051171">
    <property type="entry name" value="CaCA"/>
</dbReference>
<feature type="domain" description="Peptidase S1" evidence="5">
    <location>
        <begin position="1"/>
        <end position="270"/>
    </location>
</feature>
<dbReference type="RefSeq" id="WP_230447477.1">
    <property type="nucleotide sequence ID" value="NZ_JARWAI010000016.1"/>
</dbReference>
<evidence type="ECO:0000259" key="5">
    <source>
        <dbReference type="PROSITE" id="PS50240"/>
    </source>
</evidence>
<name>A0ABU1GGF9_9GAMM</name>
<evidence type="ECO:0000313" key="6">
    <source>
        <dbReference type="EMBL" id="MDR5876564.1"/>
    </source>
</evidence>
<evidence type="ECO:0000256" key="1">
    <source>
        <dbReference type="ARBA" id="ARBA00022729"/>
    </source>
</evidence>
<organism evidence="6 7">
    <name type="scientific">Vreelandella gomseomensis</name>
    <dbReference type="NCBI Taxonomy" id="370766"/>
    <lineage>
        <taxon>Bacteria</taxon>
        <taxon>Pseudomonadati</taxon>
        <taxon>Pseudomonadota</taxon>
        <taxon>Gammaproteobacteria</taxon>
        <taxon>Oceanospirillales</taxon>
        <taxon>Halomonadaceae</taxon>
        <taxon>Vreelandella</taxon>
    </lineage>
</organism>
<dbReference type="SMART" id="SM00237">
    <property type="entry name" value="Calx_beta"/>
    <property type="match status" value="1"/>
</dbReference>